<dbReference type="OrthoDB" id="9557at10239"/>
<dbReference type="Proteomes" id="UP000201785">
    <property type="component" value="Segment"/>
</dbReference>
<evidence type="ECO:0000313" key="1">
    <source>
        <dbReference type="EMBL" id="AMO26031.1"/>
    </source>
</evidence>
<protein>
    <submittedName>
        <fullName evidence="1">Uncharacterized protein</fullName>
    </submittedName>
</protein>
<evidence type="ECO:0000313" key="2">
    <source>
        <dbReference type="Proteomes" id="UP000201785"/>
    </source>
</evidence>
<gene>
    <name evidence="1" type="ORF">Blue_209</name>
</gene>
<accession>A0A140HM19</accession>
<name>A0A140HM19_9CAUD</name>
<dbReference type="KEGG" id="vg:29081987"/>
<sequence>MAKTTISVQRGLMELKTLGNRITRATQQAFVAQYVGDEGAPQGFKTPQEFAEYGKARYESVTDLIKRRNEIKAAIIASNAVTEVTVGDKKMKVAEAIDRKDSIVHEKVLLQQLKSQFSSVTREIAMQNQNMELRIAKRIEDEVGKDKKVDDATEEVIVRNTKKRYEPHLVDPIGIRKEIDRLETDIDQFELEVDVALSEINARTEIEISE</sequence>
<proteinExistence type="predicted"/>
<reference evidence="1 2" key="1">
    <citation type="journal article" date="2016" name="Genome Announc.">
        <title>Complete Genome Sequence of Bacteriophage Deep-Blue Infecting Emetic Bacillus cereus.</title>
        <authorList>
            <person name="Hock L."/>
            <person name="Gillis A."/>
            <person name="Mahillon J."/>
        </authorList>
    </citation>
    <scope>NUCLEOTIDE SEQUENCE [LARGE SCALE GENOMIC DNA]</scope>
</reference>
<dbReference type="GeneID" id="29081987"/>
<dbReference type="EMBL" id="KU577463">
    <property type="protein sequence ID" value="AMO26031.1"/>
    <property type="molecule type" value="Genomic_DNA"/>
</dbReference>
<organism evidence="1 2">
    <name type="scientific">Bacillus phage Deep Blue</name>
    <dbReference type="NCBI Taxonomy" id="1792245"/>
    <lineage>
        <taxon>Viruses</taxon>
        <taxon>Duplodnaviria</taxon>
        <taxon>Heunggongvirae</taxon>
        <taxon>Uroviricota</taxon>
        <taxon>Caudoviricetes</taxon>
        <taxon>Herelleviridae</taxon>
        <taxon>Bastillevirinae</taxon>
        <taxon>Caeruleovirus</taxon>
        <taxon>Caeruleovirus deepblue</taxon>
    </lineage>
</organism>
<dbReference type="RefSeq" id="YP_009285520.1">
    <property type="nucleotide sequence ID" value="NC_031056.1"/>
</dbReference>
<keyword evidence="2" id="KW-1185">Reference proteome</keyword>